<organism evidence="8 9">
    <name type="scientific">Solidesulfovibrio magneticus (strain ATCC 700980 / DSM 13731 / RS-1)</name>
    <name type="common">Desulfovibrio magneticus</name>
    <dbReference type="NCBI Taxonomy" id="573370"/>
    <lineage>
        <taxon>Bacteria</taxon>
        <taxon>Pseudomonadati</taxon>
        <taxon>Thermodesulfobacteriota</taxon>
        <taxon>Desulfovibrionia</taxon>
        <taxon>Desulfovibrionales</taxon>
        <taxon>Desulfovibrionaceae</taxon>
        <taxon>Solidesulfovibrio</taxon>
    </lineage>
</organism>
<keyword evidence="1" id="KW-0813">Transport</keyword>
<dbReference type="InterPro" id="IPR009051">
    <property type="entry name" value="Helical_ferredxn"/>
</dbReference>
<keyword evidence="3" id="KW-0479">Metal-binding</keyword>
<evidence type="ECO:0000256" key="6">
    <source>
        <dbReference type="ARBA" id="ARBA00023014"/>
    </source>
</evidence>
<keyword evidence="4" id="KW-0249">Electron transport</keyword>
<feature type="domain" description="4Fe-4S ferredoxin-type" evidence="7">
    <location>
        <begin position="103"/>
        <end position="131"/>
    </location>
</feature>
<keyword evidence="9" id="KW-1185">Reference proteome</keyword>
<dbReference type="EMBL" id="AP010904">
    <property type="protein sequence ID" value="BAH75704.1"/>
    <property type="molecule type" value="Genomic_DNA"/>
</dbReference>
<proteinExistence type="predicted"/>
<dbReference type="HOGENOM" id="CLU_023081_6_1_7"/>
<dbReference type="STRING" id="573370.DMR_22130"/>
<gene>
    <name evidence="8" type="ordered locus">DMR_22130</name>
</gene>
<dbReference type="GO" id="GO:0046872">
    <property type="term" value="F:metal ion binding"/>
    <property type="evidence" value="ECO:0007669"/>
    <property type="project" value="UniProtKB-KW"/>
</dbReference>
<dbReference type="InterPro" id="IPR004017">
    <property type="entry name" value="Cys_rich_dom"/>
</dbReference>
<dbReference type="AlphaFoldDB" id="C4XSK7"/>
<keyword evidence="5" id="KW-0408">Iron</keyword>
<dbReference type="PROSITE" id="PS00198">
    <property type="entry name" value="4FE4S_FER_1"/>
    <property type="match status" value="1"/>
</dbReference>
<dbReference type="PANTHER" id="PTHR43551:SF1">
    <property type="entry name" value="HETERODISULFIDE REDUCTASE"/>
    <property type="match status" value="1"/>
</dbReference>
<dbReference type="InterPro" id="IPR017896">
    <property type="entry name" value="4Fe4S_Fe-S-bd"/>
</dbReference>
<reference evidence="8 9" key="1">
    <citation type="journal article" date="2009" name="Genome Res.">
        <title>Whole genome sequence of Desulfovibrio magneticus strain RS-1 revealed common gene clusters in magnetotactic bacteria.</title>
        <authorList>
            <person name="Nakazawa H."/>
            <person name="Arakaki A."/>
            <person name="Narita-Yamada S."/>
            <person name="Yashiro I."/>
            <person name="Jinno K."/>
            <person name="Aoki N."/>
            <person name="Tsuruyama A."/>
            <person name="Okamura Y."/>
            <person name="Tanikawa S."/>
            <person name="Fujita N."/>
            <person name="Takeyama H."/>
            <person name="Matsunaga T."/>
        </authorList>
    </citation>
    <scope>NUCLEOTIDE SEQUENCE [LARGE SCALE GENOMIC DNA]</scope>
    <source>
        <strain evidence="9">ATCC 700980 / DSM 13731 / RS-1</strain>
    </source>
</reference>
<dbReference type="KEGG" id="dma:DMR_22130"/>
<evidence type="ECO:0000256" key="2">
    <source>
        <dbReference type="ARBA" id="ARBA00022485"/>
    </source>
</evidence>
<evidence type="ECO:0000256" key="1">
    <source>
        <dbReference type="ARBA" id="ARBA00022448"/>
    </source>
</evidence>
<keyword evidence="2" id="KW-0004">4Fe-4S</keyword>
<dbReference type="eggNOG" id="COG0247">
    <property type="taxonomic scope" value="Bacteria"/>
</dbReference>
<evidence type="ECO:0000256" key="4">
    <source>
        <dbReference type="ARBA" id="ARBA00022982"/>
    </source>
</evidence>
<protein>
    <submittedName>
        <fullName evidence="8">Iron-sulfur binding protein</fullName>
    </submittedName>
</protein>
<dbReference type="Gene3D" id="1.10.1060.10">
    <property type="entry name" value="Alpha-helical ferredoxin"/>
    <property type="match status" value="1"/>
</dbReference>
<accession>C4XSK7</accession>
<evidence type="ECO:0000313" key="9">
    <source>
        <dbReference type="Proteomes" id="UP000009071"/>
    </source>
</evidence>
<dbReference type="PANTHER" id="PTHR43551">
    <property type="entry name" value="FUMARATE REDUCTASE IRON-SULFUR SUBUNIT"/>
    <property type="match status" value="1"/>
</dbReference>
<evidence type="ECO:0000256" key="5">
    <source>
        <dbReference type="ARBA" id="ARBA00023004"/>
    </source>
</evidence>
<dbReference type="PROSITE" id="PS51379">
    <property type="entry name" value="4FE4S_FER_2"/>
    <property type="match status" value="2"/>
</dbReference>
<dbReference type="Proteomes" id="UP000009071">
    <property type="component" value="Chromosome"/>
</dbReference>
<dbReference type="GO" id="GO:0051539">
    <property type="term" value="F:4 iron, 4 sulfur cluster binding"/>
    <property type="evidence" value="ECO:0007669"/>
    <property type="project" value="UniProtKB-KW"/>
</dbReference>
<evidence type="ECO:0000313" key="8">
    <source>
        <dbReference type="EMBL" id="BAH75704.1"/>
    </source>
</evidence>
<dbReference type="SUPFAM" id="SSF46548">
    <property type="entry name" value="alpha-helical ferredoxin"/>
    <property type="match status" value="1"/>
</dbReference>
<sequence length="482" mass="53449">MQAPCSLFGQRFLHETVVFSGNAALRPRRISLGCPRQETAMELLDLAAALPEPEDRLRALDVRSCLGCGACASGCPIPGTPGMEGFDPRTAIRLVAMGREAEVIASAFPWVCTTCGRCSHVCPMGIDLPAVFALLRDLAPRSSVPGTLEKGVASVLETGNTLAIPLEDYLDTLADIGGELAEEECPGFYVPVDKKNAELLVFLNSKEVFGDFDDLKWWWRIFYNAREDWTVPSRNWEAEDWGLFTGNADVSLVLARRKLDLMRNLGAARLFIPDCGGGSYGCRLGLTTCALEDPSRQVDAVYFYDYLLDRITSGRLVLDPSRNAGRSYVWHDACKHGRELERHFGKGYYDEPRAILAACVGAENVVAMSPDRANNYCCGAGGGNWPMPFEKESAAHGRFKVEQLEACRADVVVVGCANCRDQLQKRLPRFYPGRCRYEVKYLWQLVAETMIETPWTAAEVEAASERFRVQRQHFEAELDGGF</sequence>
<evidence type="ECO:0000256" key="3">
    <source>
        <dbReference type="ARBA" id="ARBA00022723"/>
    </source>
</evidence>
<dbReference type="Pfam" id="PF02754">
    <property type="entry name" value="CCG"/>
    <property type="match status" value="1"/>
</dbReference>
<feature type="domain" description="4Fe-4S ferredoxin-type" evidence="7">
    <location>
        <begin position="55"/>
        <end position="86"/>
    </location>
</feature>
<evidence type="ECO:0000259" key="7">
    <source>
        <dbReference type="PROSITE" id="PS51379"/>
    </source>
</evidence>
<dbReference type="InterPro" id="IPR017900">
    <property type="entry name" value="4Fe4S_Fe_S_CS"/>
</dbReference>
<dbReference type="Pfam" id="PF13183">
    <property type="entry name" value="Fer4_8"/>
    <property type="match status" value="1"/>
</dbReference>
<dbReference type="GO" id="GO:0016491">
    <property type="term" value="F:oxidoreductase activity"/>
    <property type="evidence" value="ECO:0007669"/>
    <property type="project" value="UniProtKB-ARBA"/>
</dbReference>
<name>C4XSK7_SOLM1</name>
<keyword evidence="6" id="KW-0411">Iron-sulfur</keyword>